<evidence type="ECO:0000313" key="2">
    <source>
        <dbReference type="EMBL" id="CAK9055287.1"/>
    </source>
</evidence>
<dbReference type="InterPro" id="IPR046540">
    <property type="entry name" value="DMFA2_C"/>
</dbReference>
<accession>A0ABP0MUV8</accession>
<proteinExistence type="predicted"/>
<evidence type="ECO:0000259" key="1">
    <source>
        <dbReference type="Pfam" id="PF20254"/>
    </source>
</evidence>
<dbReference type="Proteomes" id="UP001642464">
    <property type="component" value="Unassembled WGS sequence"/>
</dbReference>
<evidence type="ECO:0000313" key="3">
    <source>
        <dbReference type="Proteomes" id="UP001642464"/>
    </source>
</evidence>
<comment type="caution">
    <text evidence="2">The sequence shown here is derived from an EMBL/GenBank/DDBJ whole genome shotgun (WGS) entry which is preliminary data.</text>
</comment>
<feature type="domain" description="N,N-dimethylformamidase beta subunit-like C-terminal" evidence="1">
    <location>
        <begin position="89"/>
        <end position="532"/>
    </location>
</feature>
<keyword evidence="3" id="KW-1185">Reference proteome</keyword>
<gene>
    <name evidence="2" type="ORF">SCF082_LOCUS29919</name>
</gene>
<sequence>MRLWASLATAAGILIKDLEDPPAGPTHEDCLHPANEIIRENCRPGSPATEWDINAAGSSLIQGFATQASYALGEEVIFKVKTSSSRYRFDIYRLGWYQGLGARLVATLRPFVQLPQEQPECYKDDETLLVDCGTWSRSGAWVIPTDTVPGVFLARLVLEDAPDAWRSDASEIAPSSKRLEHWDYRRMPPCGETPCAAELHAYGAQRHRQKTMLRNALREPHASHIYFVIRQDARKTDILLQTIDTTWRAYNNYMAPSTYGVLPLPRHNFSIPESWQSRRAYKVSYNAPLVTRDTRAVNTLFNAEMPAIRWLERHGFDVQYWTGLDAHLQGAEISKRAKVYVSVGHDEYWSGEQRRHVERARDAGVHLHFWSGNEVYWKIRWETSPVDGMAGRTMVVYKESQESFKIDPEKKLWTGTFRDSKEFNPEGADPENALTGTIFTVNAWRHDALEVPGVYAQLRVWRHTPVATLKPTQRAVLLKGLLGHEWDEDVDNGVRPKGLIRLSETKVDNVQAIVDHGACFDSGSATHHLTLQLVSARSGGLGLWSRMHVVFSHRYEQHVGERVQHSHRRRPFWSGACRAASHSEPLCGDGCASADLGRGHGASIPVQ</sequence>
<dbReference type="Pfam" id="PF20254">
    <property type="entry name" value="DMFA2_C"/>
    <property type="match status" value="1"/>
</dbReference>
<protein>
    <recommendedName>
        <fullName evidence="1">N,N-dimethylformamidase beta subunit-like C-terminal domain-containing protein</fullName>
    </recommendedName>
</protein>
<reference evidence="2 3" key="1">
    <citation type="submission" date="2024-02" db="EMBL/GenBank/DDBJ databases">
        <authorList>
            <person name="Chen Y."/>
            <person name="Shah S."/>
            <person name="Dougan E. K."/>
            <person name="Thang M."/>
            <person name="Chan C."/>
        </authorList>
    </citation>
    <scope>NUCLEOTIDE SEQUENCE [LARGE SCALE GENOMIC DNA]</scope>
</reference>
<organism evidence="2 3">
    <name type="scientific">Durusdinium trenchii</name>
    <dbReference type="NCBI Taxonomy" id="1381693"/>
    <lineage>
        <taxon>Eukaryota</taxon>
        <taxon>Sar</taxon>
        <taxon>Alveolata</taxon>
        <taxon>Dinophyceae</taxon>
        <taxon>Suessiales</taxon>
        <taxon>Symbiodiniaceae</taxon>
        <taxon>Durusdinium</taxon>
    </lineage>
</organism>
<dbReference type="EMBL" id="CAXAMM010024446">
    <property type="protein sequence ID" value="CAK9055287.1"/>
    <property type="molecule type" value="Genomic_DNA"/>
</dbReference>
<name>A0ABP0MUV8_9DINO</name>